<dbReference type="PROSITE" id="PS00973">
    <property type="entry name" value="USP_2"/>
    <property type="match status" value="1"/>
</dbReference>
<evidence type="ECO:0000259" key="8">
    <source>
        <dbReference type="PROSITE" id="PS50144"/>
    </source>
</evidence>
<keyword evidence="5" id="KW-0833">Ubl conjugation pathway</keyword>
<dbReference type="GO" id="GO:0031647">
    <property type="term" value="P:regulation of protein stability"/>
    <property type="evidence" value="ECO:0007669"/>
    <property type="project" value="TreeGrafter"/>
</dbReference>
<evidence type="ECO:0000313" key="10">
    <source>
        <dbReference type="EMBL" id="SGZ54113.1"/>
    </source>
</evidence>
<dbReference type="InterPro" id="IPR018200">
    <property type="entry name" value="USP_CS"/>
</dbReference>
<dbReference type="PANTHER" id="PTHR24006">
    <property type="entry name" value="UBIQUITIN CARBOXYL-TERMINAL HYDROLASE"/>
    <property type="match status" value="1"/>
</dbReference>
<dbReference type="Pfam" id="PF00443">
    <property type="entry name" value="UCH"/>
    <property type="match status" value="1"/>
</dbReference>
<reference evidence="10 11" key="1">
    <citation type="submission" date="2016-10" db="EMBL/GenBank/DDBJ databases">
        <authorList>
            <person name="de Groot N.N."/>
        </authorList>
    </citation>
    <scope>NUCLEOTIDE SEQUENCE [LARGE SCALE GENOMIC DNA]</scope>
    <source>
        <strain evidence="10 11">PYCC 4715</strain>
    </source>
</reference>
<name>A0A1L0BRY0_9ASCO</name>
<dbReference type="FunFam" id="3.90.70.10:FF:000128">
    <property type="entry name" value="Ubiquitin carboxyl-terminal hydrolase 15"/>
    <property type="match status" value="1"/>
</dbReference>
<dbReference type="GO" id="GO:0006508">
    <property type="term" value="P:proteolysis"/>
    <property type="evidence" value="ECO:0007669"/>
    <property type="project" value="UniProtKB-KW"/>
</dbReference>
<dbReference type="PROSITE" id="PS00972">
    <property type="entry name" value="USP_1"/>
    <property type="match status" value="1"/>
</dbReference>
<dbReference type="Gene3D" id="3.90.70.10">
    <property type="entry name" value="Cysteine proteinases"/>
    <property type="match status" value="1"/>
</dbReference>
<dbReference type="Gene3D" id="2.60.210.10">
    <property type="entry name" value="Apoptosis, Tumor Necrosis Factor Receptor Associated Protein 2, Chain A"/>
    <property type="match status" value="1"/>
</dbReference>
<evidence type="ECO:0000256" key="2">
    <source>
        <dbReference type="ARBA" id="ARBA00009085"/>
    </source>
</evidence>
<comment type="catalytic activity">
    <reaction evidence="1">
        <text>Thiol-dependent hydrolysis of ester, thioester, amide, peptide and isopeptide bonds formed by the C-terminal Gly of ubiquitin (a 76-residue protein attached to proteins as an intracellular targeting signal).</text>
        <dbReference type="EC" id="3.4.19.12"/>
    </reaction>
</comment>
<evidence type="ECO:0000313" key="11">
    <source>
        <dbReference type="Proteomes" id="UP000182259"/>
    </source>
</evidence>
<dbReference type="Pfam" id="PF14533">
    <property type="entry name" value="USP7_C2"/>
    <property type="match status" value="1"/>
</dbReference>
<proteinExistence type="inferred from homology"/>
<keyword evidence="4" id="KW-0645">Protease</keyword>
<evidence type="ECO:0000256" key="4">
    <source>
        <dbReference type="ARBA" id="ARBA00022670"/>
    </source>
</evidence>
<dbReference type="PROSITE" id="PS50144">
    <property type="entry name" value="MATH"/>
    <property type="match status" value="1"/>
</dbReference>
<evidence type="ECO:0000256" key="5">
    <source>
        <dbReference type="ARBA" id="ARBA00022786"/>
    </source>
</evidence>
<sequence length="1321" mass="152143">MIDKGVPHEPAAKDEIIEIASDTDGMEKNPANAIVVDGSDIENSDESDVEVVDDMEVEDVDENGAAPHNQGPFPDPLKPVGNEKYPLANDHVHLAKRLMKPLLDYPVKDEAHYTWEITDWNAIRREEKVRGPQFECGGFRWNVLLFPRGSNDTVSVYMEPHPIVEADGTPDPAWYVCAQFALDIWNPQHPESHYPSGLSHRFNKSETDWGFSSFITSRDLASHTKVNLPHPILENNKLNITGYVRVIDDSSTGVLWHNFVDYDSKANTSYVGLNNQGATCYLNSLLQSYYTTRVFRDLVCQIPTDTLGDKSANNKAVALALQRIFYHLQLSKEPVGTLELTKSFGWDSSDAFTQHDVQELNRVLMDRLELAMKGTKIEKKLNDVFVGKMKSYIKCVNVPYESSREEEFWDIQLNVKGFKNLQESFENYIEVEMLDGENKYQAGELYGYQDAKKGVVFESFPPVLHLQLKRFEYDFMEDDLVKIDDLYEFPDKIDLSPYLDDDLPPDVKNENWNYKLHGVLVHQGSISNGHYYAMIKPEAESSTWLRFDDDKVWKATPTQVFQENFGAAELSPIQLRQLTRLEQNEYFLRRATSAYMLVYYRETELPQVLPTDLAPIPSHVAEQIDKEREELANWERMKREALFYMNVKIFTVDNFAYYNGFDIYPDPSKPKMYDANVFDKRAYPTSVIVRKEAKFSTLYKLVAKKLGYIEGDFEEEKIEDLSIEEVKDKQEEESATVDEEDDLSQYPFKLVPVKHRNNKTNRPDIAVPNDLAASSITQVYTKCFKRKYDEMVFFVEEPRKELSHIASSGNILAPESFDFDATAHRITSNSIEFIPADFNENDIHLFIKYFDPVTDEVRGLTYFAVPKDTVVSNLLAPINQLLQFDPKTPLEFFEEVSQSRIEPVDPELTLEKNELSSGDILTVQLAEVESAAFGKKFGNANDFYKFLLTRLHIHVKPCKTKDDEEDSDFVKEEKADSVDNVENANPEATEEKEIELAKEMSRSFDLWVSTDYAYQELANEIAQKLGDDTNPAYLRLFVVNSHGTRFPLSSTLNLSQVFTKQVAVSSITQFEYEILNITLKEYENMKSIKIYWLNSILQSHLLDLLVPKSSTVAEVIKKLIHKLEVPKEHWSNLLVWAGQENKYADLIKFDKPIDEINDQYEIYCGYFPAEVEILSSHDIFKRFDENYISASDIEDEVLRKEFEKAQQYSKLLNIIPVFHFYKTTSYVHSKPFVFAVYPDESTQETKERLRKKLGLGLQAFDKIKIALADMNDKGRYLDFEKPGVSLFEEVTKFDAHVSLALDHPDRNPRRANPFDKGISIR</sequence>
<dbReference type="PANTHER" id="PTHR24006:SF644">
    <property type="entry name" value="UBIQUITIN CARBOXYL-TERMINAL HYDROLASE 7"/>
    <property type="match status" value="1"/>
</dbReference>
<dbReference type="GO" id="GO:0016579">
    <property type="term" value="P:protein deubiquitination"/>
    <property type="evidence" value="ECO:0007669"/>
    <property type="project" value="InterPro"/>
</dbReference>
<dbReference type="EMBL" id="LT635766">
    <property type="protein sequence ID" value="SGZ54113.1"/>
    <property type="molecule type" value="Genomic_DNA"/>
</dbReference>
<keyword evidence="7" id="KW-0788">Thiol protease</keyword>
<dbReference type="Pfam" id="PF12436">
    <property type="entry name" value="USP7_ICP0_bdg"/>
    <property type="match status" value="1"/>
</dbReference>
<dbReference type="Pfam" id="PF22486">
    <property type="entry name" value="MATH_2"/>
    <property type="match status" value="1"/>
</dbReference>
<evidence type="ECO:0000256" key="7">
    <source>
        <dbReference type="ARBA" id="ARBA00022807"/>
    </source>
</evidence>
<dbReference type="GO" id="GO:0004843">
    <property type="term" value="F:cysteine-type deubiquitinase activity"/>
    <property type="evidence" value="ECO:0007669"/>
    <property type="project" value="UniProtKB-EC"/>
</dbReference>
<comment type="similarity">
    <text evidence="2">Belongs to the peptidase C19 family.</text>
</comment>
<evidence type="ECO:0000256" key="6">
    <source>
        <dbReference type="ARBA" id="ARBA00022801"/>
    </source>
</evidence>
<gene>
    <name evidence="10" type="ORF">SAMEA4029009_CIC11G00000004604</name>
</gene>
<dbReference type="InterPro" id="IPR038765">
    <property type="entry name" value="Papain-like_cys_pep_sf"/>
</dbReference>
<accession>A0A1L0BRY0</accession>
<protein>
    <recommendedName>
        <fullName evidence="3">ubiquitinyl hydrolase 1</fullName>
        <ecNumber evidence="3">3.4.19.12</ecNumber>
    </recommendedName>
</protein>
<dbReference type="InterPro" id="IPR002083">
    <property type="entry name" value="MATH/TRAF_dom"/>
</dbReference>
<dbReference type="InterPro" id="IPR050164">
    <property type="entry name" value="Peptidase_C19"/>
</dbReference>
<dbReference type="InterPro" id="IPR029346">
    <property type="entry name" value="USP_C"/>
</dbReference>
<dbReference type="GO" id="GO:0005829">
    <property type="term" value="C:cytosol"/>
    <property type="evidence" value="ECO:0007669"/>
    <property type="project" value="TreeGrafter"/>
</dbReference>
<dbReference type="InterPro" id="IPR001394">
    <property type="entry name" value="Peptidase_C19_UCH"/>
</dbReference>
<dbReference type="Proteomes" id="UP000182259">
    <property type="component" value="Chromosome III"/>
</dbReference>
<feature type="domain" description="MATH" evidence="8">
    <location>
        <begin position="110"/>
        <end position="244"/>
    </location>
</feature>
<dbReference type="CDD" id="cd02659">
    <property type="entry name" value="peptidase_C19C"/>
    <property type="match status" value="1"/>
</dbReference>
<evidence type="ECO:0000256" key="3">
    <source>
        <dbReference type="ARBA" id="ARBA00012759"/>
    </source>
</evidence>
<dbReference type="SUPFAM" id="SSF54001">
    <property type="entry name" value="Cysteine proteinases"/>
    <property type="match status" value="1"/>
</dbReference>
<evidence type="ECO:0000256" key="1">
    <source>
        <dbReference type="ARBA" id="ARBA00000707"/>
    </source>
</evidence>
<dbReference type="SUPFAM" id="SSF49599">
    <property type="entry name" value="TRAF domain-like"/>
    <property type="match status" value="1"/>
</dbReference>
<dbReference type="InterPro" id="IPR008974">
    <property type="entry name" value="TRAF-like"/>
</dbReference>
<dbReference type="Gene3D" id="3.10.20.90">
    <property type="entry name" value="Phosphatidylinositol 3-kinase Catalytic Subunit, Chain A, domain 1"/>
    <property type="match status" value="2"/>
</dbReference>
<dbReference type="InterPro" id="IPR028889">
    <property type="entry name" value="USP"/>
</dbReference>
<evidence type="ECO:0000259" key="9">
    <source>
        <dbReference type="PROSITE" id="PS50235"/>
    </source>
</evidence>
<feature type="domain" description="USP" evidence="9">
    <location>
        <begin position="271"/>
        <end position="602"/>
    </location>
</feature>
<dbReference type="InterPro" id="IPR024729">
    <property type="entry name" value="USP7_ICP0-binding_dom"/>
</dbReference>
<dbReference type="PROSITE" id="PS50235">
    <property type="entry name" value="USP_3"/>
    <property type="match status" value="1"/>
</dbReference>
<keyword evidence="6" id="KW-0378">Hydrolase</keyword>
<dbReference type="EC" id="3.4.19.12" evidence="3"/>
<organism evidence="10 11">
    <name type="scientific">Sungouiella intermedia</name>
    <dbReference type="NCBI Taxonomy" id="45354"/>
    <lineage>
        <taxon>Eukaryota</taxon>
        <taxon>Fungi</taxon>
        <taxon>Dikarya</taxon>
        <taxon>Ascomycota</taxon>
        <taxon>Saccharomycotina</taxon>
        <taxon>Pichiomycetes</taxon>
        <taxon>Metschnikowiaceae</taxon>
        <taxon>Sungouiella</taxon>
    </lineage>
</organism>
<dbReference type="GO" id="GO:0005634">
    <property type="term" value="C:nucleus"/>
    <property type="evidence" value="ECO:0007669"/>
    <property type="project" value="TreeGrafter"/>
</dbReference>